<organism evidence="1 2">
    <name type="scientific">Asticcacaulis taihuensis</name>
    <dbReference type="NCBI Taxonomy" id="260084"/>
    <lineage>
        <taxon>Bacteria</taxon>
        <taxon>Pseudomonadati</taxon>
        <taxon>Pseudomonadota</taxon>
        <taxon>Alphaproteobacteria</taxon>
        <taxon>Caulobacterales</taxon>
        <taxon>Caulobacteraceae</taxon>
        <taxon>Asticcacaulis</taxon>
    </lineage>
</organism>
<keyword evidence="2" id="KW-1185">Reference proteome</keyword>
<dbReference type="STRING" id="260084.SAMN02927928_3527"/>
<accession>A0A1G4TIF6</accession>
<protein>
    <recommendedName>
        <fullName evidence="3">DUF2292 domain-containing protein</fullName>
    </recommendedName>
</protein>
<evidence type="ECO:0000313" key="1">
    <source>
        <dbReference type="EMBL" id="SCW80369.1"/>
    </source>
</evidence>
<dbReference type="Pfam" id="PF10055">
    <property type="entry name" value="DUF2292"/>
    <property type="match status" value="1"/>
</dbReference>
<proteinExistence type="predicted"/>
<gene>
    <name evidence="1" type="ORF">SAMN02927928_3527</name>
</gene>
<evidence type="ECO:0000313" key="2">
    <source>
        <dbReference type="Proteomes" id="UP000199150"/>
    </source>
</evidence>
<evidence type="ECO:0008006" key="3">
    <source>
        <dbReference type="Google" id="ProtNLM"/>
    </source>
</evidence>
<name>A0A1G4TIF6_9CAUL</name>
<sequence length="69" mass="7671">MSVPSSAPMRSDLNASGLTEVERQILTSLQQIRFGSLEIVIHDSRVVQIERSEKLRFDAKGKALNESLS</sequence>
<dbReference type="EMBL" id="FMTS01000008">
    <property type="protein sequence ID" value="SCW80369.1"/>
    <property type="molecule type" value="Genomic_DNA"/>
</dbReference>
<dbReference type="Proteomes" id="UP000199150">
    <property type="component" value="Unassembled WGS sequence"/>
</dbReference>
<dbReference type="AlphaFoldDB" id="A0A1G4TIF6"/>
<reference evidence="2" key="1">
    <citation type="submission" date="2016-10" db="EMBL/GenBank/DDBJ databases">
        <authorList>
            <person name="Varghese N."/>
            <person name="Submissions S."/>
        </authorList>
    </citation>
    <scope>NUCLEOTIDE SEQUENCE [LARGE SCALE GENOMIC DNA]</scope>
    <source>
        <strain evidence="2">CGMCC 1.3431</strain>
    </source>
</reference>
<dbReference type="InterPro" id="IPR018743">
    <property type="entry name" value="DUF2292"/>
</dbReference>